<evidence type="ECO:0000313" key="3">
    <source>
        <dbReference type="Proteomes" id="UP001302745"/>
    </source>
</evidence>
<keyword evidence="1" id="KW-0812">Transmembrane</keyword>
<proteinExistence type="predicted"/>
<keyword evidence="1" id="KW-1133">Transmembrane helix</keyword>
<dbReference type="Proteomes" id="UP001302745">
    <property type="component" value="Unassembled WGS sequence"/>
</dbReference>
<sequence length="154" mass="16713">MPFPWSESLEYYIETYVISPRSSGCNLSPAASAFSAILSACIGSVINGLTNGWLVAFMTGWIAWFAIFRVLMGALYLFYNSITDSWGPGRRSKDFVDPPIPFSTNPQGDAESCSALAVADENVYASGWQAIPGPGRRPRITSRQMVTVGTSTPE</sequence>
<keyword evidence="1" id="KW-0472">Membrane</keyword>
<evidence type="ECO:0000256" key="1">
    <source>
        <dbReference type="SAM" id="Phobius"/>
    </source>
</evidence>
<comment type="caution">
    <text evidence="2">The sequence shown here is derived from an EMBL/GenBank/DDBJ whole genome shotgun (WGS) entry which is preliminary data.</text>
</comment>
<dbReference type="EMBL" id="MU857154">
    <property type="protein sequence ID" value="KAK4149483.1"/>
    <property type="molecule type" value="Genomic_DNA"/>
</dbReference>
<evidence type="ECO:0000313" key="2">
    <source>
        <dbReference type="EMBL" id="KAK4149483.1"/>
    </source>
</evidence>
<dbReference type="AlphaFoldDB" id="A0AAN6ZTB3"/>
<keyword evidence="3" id="KW-1185">Reference proteome</keyword>
<organism evidence="2 3">
    <name type="scientific">Chaetomidium leptoderma</name>
    <dbReference type="NCBI Taxonomy" id="669021"/>
    <lineage>
        <taxon>Eukaryota</taxon>
        <taxon>Fungi</taxon>
        <taxon>Dikarya</taxon>
        <taxon>Ascomycota</taxon>
        <taxon>Pezizomycotina</taxon>
        <taxon>Sordariomycetes</taxon>
        <taxon>Sordariomycetidae</taxon>
        <taxon>Sordariales</taxon>
        <taxon>Chaetomiaceae</taxon>
        <taxon>Chaetomidium</taxon>
    </lineage>
</organism>
<feature type="transmembrane region" description="Helical" evidence="1">
    <location>
        <begin position="61"/>
        <end position="82"/>
    </location>
</feature>
<name>A0AAN6ZTB3_9PEZI</name>
<reference evidence="2" key="1">
    <citation type="journal article" date="2023" name="Mol. Phylogenet. Evol.">
        <title>Genome-scale phylogeny and comparative genomics of the fungal order Sordariales.</title>
        <authorList>
            <person name="Hensen N."/>
            <person name="Bonometti L."/>
            <person name="Westerberg I."/>
            <person name="Brannstrom I.O."/>
            <person name="Guillou S."/>
            <person name="Cros-Aarteil S."/>
            <person name="Calhoun S."/>
            <person name="Haridas S."/>
            <person name="Kuo A."/>
            <person name="Mondo S."/>
            <person name="Pangilinan J."/>
            <person name="Riley R."/>
            <person name="LaButti K."/>
            <person name="Andreopoulos B."/>
            <person name="Lipzen A."/>
            <person name="Chen C."/>
            <person name="Yan M."/>
            <person name="Daum C."/>
            <person name="Ng V."/>
            <person name="Clum A."/>
            <person name="Steindorff A."/>
            <person name="Ohm R.A."/>
            <person name="Martin F."/>
            <person name="Silar P."/>
            <person name="Natvig D.O."/>
            <person name="Lalanne C."/>
            <person name="Gautier V."/>
            <person name="Ament-Velasquez S.L."/>
            <person name="Kruys A."/>
            <person name="Hutchinson M.I."/>
            <person name="Powell A.J."/>
            <person name="Barry K."/>
            <person name="Miller A.N."/>
            <person name="Grigoriev I.V."/>
            <person name="Debuchy R."/>
            <person name="Gladieux P."/>
            <person name="Hiltunen Thoren M."/>
            <person name="Johannesson H."/>
        </authorList>
    </citation>
    <scope>NUCLEOTIDE SEQUENCE</scope>
    <source>
        <strain evidence="2">CBS 538.74</strain>
    </source>
</reference>
<protein>
    <submittedName>
        <fullName evidence="2">Uncharacterized protein</fullName>
    </submittedName>
</protein>
<feature type="transmembrane region" description="Helical" evidence="1">
    <location>
        <begin position="30"/>
        <end position="49"/>
    </location>
</feature>
<accession>A0AAN6ZTB3</accession>
<gene>
    <name evidence="2" type="ORF">C8A00DRAFT_18832</name>
</gene>
<reference evidence="2" key="2">
    <citation type="submission" date="2023-05" db="EMBL/GenBank/DDBJ databases">
        <authorList>
            <consortium name="Lawrence Berkeley National Laboratory"/>
            <person name="Steindorff A."/>
            <person name="Hensen N."/>
            <person name="Bonometti L."/>
            <person name="Westerberg I."/>
            <person name="Brannstrom I.O."/>
            <person name="Guillou S."/>
            <person name="Cros-Aarteil S."/>
            <person name="Calhoun S."/>
            <person name="Haridas S."/>
            <person name="Kuo A."/>
            <person name="Mondo S."/>
            <person name="Pangilinan J."/>
            <person name="Riley R."/>
            <person name="Labutti K."/>
            <person name="Andreopoulos B."/>
            <person name="Lipzen A."/>
            <person name="Chen C."/>
            <person name="Yanf M."/>
            <person name="Daum C."/>
            <person name="Ng V."/>
            <person name="Clum A."/>
            <person name="Ohm R."/>
            <person name="Martin F."/>
            <person name="Silar P."/>
            <person name="Natvig D."/>
            <person name="Lalanne C."/>
            <person name="Gautier V."/>
            <person name="Ament-Velasquez S.L."/>
            <person name="Kruys A."/>
            <person name="Hutchinson M.I."/>
            <person name="Powell A.J."/>
            <person name="Barry K."/>
            <person name="Miller A.N."/>
            <person name="Grigoriev I.V."/>
            <person name="Debuchy R."/>
            <person name="Gladieux P."/>
            <person name="Thoren M.H."/>
            <person name="Johannesson H."/>
        </authorList>
    </citation>
    <scope>NUCLEOTIDE SEQUENCE</scope>
    <source>
        <strain evidence="2">CBS 538.74</strain>
    </source>
</reference>